<dbReference type="SUPFAM" id="SSF54909">
    <property type="entry name" value="Dimeric alpha+beta barrel"/>
    <property type="match status" value="1"/>
</dbReference>
<dbReference type="PANTHER" id="PTHR40257:SF1">
    <property type="entry name" value="DUF1330 DOMAIN-CONTAINING PROTEIN"/>
    <property type="match status" value="1"/>
</dbReference>
<reference evidence="1" key="1">
    <citation type="submission" date="2019-01" db="EMBL/GenBank/DDBJ databases">
        <title>Whole Genome Sequencing for Putative Detection of Antimicrobial Resistance and Potential Virulence Factors in Chryseobacterium indologenes isolated from Nile Tilapia in Tanzania.</title>
        <authorList>
            <person name="Mwega E."/>
            <person name="Mutoloki S."/>
            <person name="Mugimba K."/>
            <person name="Colquhoun D."/>
            <person name="Mdegela R."/>
            <person name="Evensen O."/>
            <person name="Wasteson Y."/>
        </authorList>
    </citation>
    <scope>NUCLEOTIDE SEQUENCE [LARGE SCALE GENOMIC DNA]</scope>
    <source>
        <strain evidence="1">StR 01</strain>
    </source>
</reference>
<gene>
    <name evidence="1" type="ORF">EU348_14610</name>
</gene>
<name>A0A411DPQ2_CHRID</name>
<evidence type="ECO:0000313" key="1">
    <source>
        <dbReference type="EMBL" id="QBA22349.1"/>
    </source>
</evidence>
<dbReference type="EMBL" id="CP035532">
    <property type="protein sequence ID" value="QBA22349.1"/>
    <property type="molecule type" value="Genomic_DNA"/>
</dbReference>
<dbReference type="AlphaFoldDB" id="A0A411DPQ2"/>
<dbReference type="PANTHER" id="PTHR40257">
    <property type="match status" value="1"/>
</dbReference>
<dbReference type="InterPro" id="IPR011008">
    <property type="entry name" value="Dimeric_a/b-barrel"/>
</dbReference>
<sequence>MEKKYLSPTFEAGKHLFTKNIQGAIINLNLIRLKKEADYSEYPDLKPNEKSSGWDAYLTYIRETEPYLKESGGEIIFIGKGDQFLIGPESEYWDLCLLIKQKSVNDFFGFEKNEAYMKIVGHRMAAVEDSRLLPLEEIVLNTQRD</sequence>
<accession>A0A411DPQ2</accession>
<organism evidence="1">
    <name type="scientific">Chryseobacterium indologenes</name>
    <name type="common">Flavobacterium indologenes</name>
    <dbReference type="NCBI Taxonomy" id="253"/>
    <lineage>
        <taxon>Bacteria</taxon>
        <taxon>Pseudomonadati</taxon>
        <taxon>Bacteroidota</taxon>
        <taxon>Flavobacteriia</taxon>
        <taxon>Flavobacteriales</taxon>
        <taxon>Weeksellaceae</taxon>
        <taxon>Chryseobacterium group</taxon>
        <taxon>Chryseobacterium</taxon>
    </lineage>
</organism>
<dbReference type="Gene3D" id="3.30.70.100">
    <property type="match status" value="1"/>
</dbReference>
<proteinExistence type="predicted"/>
<protein>
    <submittedName>
        <fullName evidence="1">DUF1330 domain-containing protein</fullName>
    </submittedName>
</protein>